<dbReference type="EMBL" id="JACBXQ010000002">
    <property type="protein sequence ID" value="MBG9985921.1"/>
    <property type="molecule type" value="Genomic_DNA"/>
</dbReference>
<evidence type="ECO:0000313" key="2">
    <source>
        <dbReference type="EMBL" id="MBG9985921.1"/>
    </source>
</evidence>
<dbReference type="PANTHER" id="PTHR31302:SF22">
    <property type="entry name" value="PHOSPHOESTERASE"/>
    <property type="match status" value="1"/>
</dbReference>
<dbReference type="Pfam" id="PF00149">
    <property type="entry name" value="Metallophos"/>
    <property type="match status" value="1"/>
</dbReference>
<protein>
    <submittedName>
        <fullName evidence="2">Metallophosphoesterase</fullName>
    </submittedName>
</protein>
<dbReference type="InterPro" id="IPR029052">
    <property type="entry name" value="Metallo-depent_PP-like"/>
</dbReference>
<accession>A0ABS0LRD8</accession>
<comment type="caution">
    <text evidence="2">The sequence shown here is derived from an EMBL/GenBank/DDBJ whole genome shotgun (WGS) entry which is preliminary data.</text>
</comment>
<proteinExistence type="predicted"/>
<reference evidence="2 3" key="1">
    <citation type="submission" date="2020-07" db="EMBL/GenBank/DDBJ databases">
        <title>Facklamia lactis sp. nov., isolated from raw milk.</title>
        <authorList>
            <person name="Doll E.V."/>
            <person name="Huptas C."/>
            <person name="Staib L."/>
            <person name="Wenning M."/>
            <person name="Scherer S."/>
        </authorList>
    </citation>
    <scope>NUCLEOTIDE SEQUENCE [LARGE SCALE GENOMIC DNA]</scope>
    <source>
        <strain evidence="2 3">DSM 111018</strain>
    </source>
</reference>
<evidence type="ECO:0000313" key="3">
    <source>
        <dbReference type="Proteomes" id="UP000721415"/>
    </source>
</evidence>
<sequence>MRIAFIADIHYDLQTTYTKFDLFEKIKNVCQANNADLLVVAGDISNDYLLTIHFMEKLQDFLGFPTYFVPGNHDFWSNKQDAWDLLKLYQEHPQSLMREPILLQEDWLLIGTCAWYNHYANKGRHSKAFLDKGYYQGYHWMDKQKIYWGKDDSSMSQYFCEQVEEQLGIFRTDHIILVTHMVTIPELQIPSDPKFQEDIDYFNAFISTNDFDKIYRDFPIKYSCMGHVHSRQSCYRDQIQFHTCCLGTEREWAKGTDLLSNITEAMKWVEI</sequence>
<dbReference type="RefSeq" id="WP_197114767.1">
    <property type="nucleotide sequence ID" value="NZ_JACBXQ010000002.1"/>
</dbReference>
<dbReference type="InterPro" id="IPR004843">
    <property type="entry name" value="Calcineurin-like_PHP"/>
</dbReference>
<dbReference type="Proteomes" id="UP000721415">
    <property type="component" value="Unassembled WGS sequence"/>
</dbReference>
<gene>
    <name evidence="2" type="ORF">HZY91_03315</name>
</gene>
<evidence type="ECO:0000259" key="1">
    <source>
        <dbReference type="Pfam" id="PF00149"/>
    </source>
</evidence>
<keyword evidence="3" id="KW-1185">Reference proteome</keyword>
<dbReference type="SUPFAM" id="SSF56300">
    <property type="entry name" value="Metallo-dependent phosphatases"/>
    <property type="match status" value="1"/>
</dbReference>
<dbReference type="PANTHER" id="PTHR31302">
    <property type="entry name" value="TRANSMEMBRANE PROTEIN WITH METALLOPHOSPHOESTERASE DOMAIN-RELATED"/>
    <property type="match status" value="1"/>
</dbReference>
<dbReference type="InterPro" id="IPR051158">
    <property type="entry name" value="Metallophosphoesterase_sf"/>
</dbReference>
<dbReference type="Gene3D" id="3.60.21.10">
    <property type="match status" value="1"/>
</dbReference>
<dbReference type="InterPro" id="IPR022302">
    <property type="entry name" value="Phosphoesterase_putative"/>
</dbReference>
<organism evidence="2 3">
    <name type="scientific">Facklamia lactis</name>
    <dbReference type="NCBI Taxonomy" id="2749967"/>
    <lineage>
        <taxon>Bacteria</taxon>
        <taxon>Bacillati</taxon>
        <taxon>Bacillota</taxon>
        <taxon>Bacilli</taxon>
        <taxon>Lactobacillales</taxon>
        <taxon>Aerococcaceae</taxon>
        <taxon>Facklamia</taxon>
    </lineage>
</organism>
<feature type="domain" description="Calcineurin-like phosphoesterase" evidence="1">
    <location>
        <begin position="1"/>
        <end position="230"/>
    </location>
</feature>
<dbReference type="NCBIfam" id="TIGR03729">
    <property type="entry name" value="acc_ester"/>
    <property type="match status" value="1"/>
</dbReference>
<name>A0ABS0LRD8_9LACT</name>